<keyword evidence="5" id="KW-1185">Reference proteome</keyword>
<dbReference type="Proteomes" id="UP000663870">
    <property type="component" value="Unassembled WGS sequence"/>
</dbReference>
<dbReference type="EMBL" id="CAJNOL010000221">
    <property type="protein sequence ID" value="CAF0942557.1"/>
    <property type="molecule type" value="Genomic_DNA"/>
</dbReference>
<name>A0A813MWC3_9BILA</name>
<feature type="region of interest" description="Disordered" evidence="1">
    <location>
        <begin position="371"/>
        <end position="392"/>
    </location>
</feature>
<dbReference type="AlphaFoldDB" id="A0A813MWC3"/>
<evidence type="ECO:0000313" key="5">
    <source>
        <dbReference type="Proteomes" id="UP000663870"/>
    </source>
</evidence>
<evidence type="ECO:0000313" key="4">
    <source>
        <dbReference type="Proteomes" id="UP000663854"/>
    </source>
</evidence>
<protein>
    <submittedName>
        <fullName evidence="2">Uncharacterized protein</fullName>
    </submittedName>
</protein>
<accession>A0A813MWC3</accession>
<proteinExistence type="predicted"/>
<evidence type="ECO:0000313" key="3">
    <source>
        <dbReference type="EMBL" id="CAF0942557.1"/>
    </source>
</evidence>
<comment type="caution">
    <text evidence="2">The sequence shown here is derived from an EMBL/GenBank/DDBJ whole genome shotgun (WGS) entry which is preliminary data.</text>
</comment>
<dbReference type="EMBL" id="CAJNOH010000003">
    <property type="protein sequence ID" value="CAF0727316.1"/>
    <property type="molecule type" value="Genomic_DNA"/>
</dbReference>
<sequence>MFNNDVQTPSTNNWKRNTNEHPIDRILTAYFHTNKQIRNSQSNTRSNNYKSETSHIMQRQRVIRSFLNKPDETESSIQKPPACAIKSKTLPTTSISSPHLLFAELNEQSTNNNNNNRSQTIKKELERQSPILIRHNRSTIEHASPIQLKSDVANVSGHNLLLTIPPNFIFRNKVSQAFVSDRSSLKINNRIATPHIKSLNYSKTISENTLKPIILNSKLIHQNNFLPMHKWTPKFPEQGLIHNRTVNNIYHPKSHLPRYFIKRHCHSLQSERINTNTKINNIQNLYISPRSLNNPHNESEIKKKQRQKKLIVDEWDDPKWSHSGISDEDESISVDGNSSTSTCTSQISVQQYDNTLSSIAGLSDQHETFLSSNLSVDSSKSKTQRPPTKRSISRRRTYNIALPPVAEHINDEETESINNIHTDDMKKILEKLYALQNNNFNEKNFERSIDDEHSLTFQLLNQQETEFEKQLSKFKKSRI</sequence>
<reference evidence="2" key="1">
    <citation type="submission" date="2021-02" db="EMBL/GenBank/DDBJ databases">
        <authorList>
            <person name="Nowell W R."/>
        </authorList>
    </citation>
    <scope>NUCLEOTIDE SEQUENCE</scope>
</reference>
<feature type="region of interest" description="Disordered" evidence="1">
    <location>
        <begin position="1"/>
        <end position="20"/>
    </location>
</feature>
<gene>
    <name evidence="3" type="ORF">JXQ802_LOCUS11239</name>
    <name evidence="2" type="ORF">PYM288_LOCUS672</name>
</gene>
<feature type="region of interest" description="Disordered" evidence="1">
    <location>
        <begin position="321"/>
        <end position="342"/>
    </location>
</feature>
<evidence type="ECO:0000313" key="2">
    <source>
        <dbReference type="EMBL" id="CAF0727316.1"/>
    </source>
</evidence>
<evidence type="ECO:0000256" key="1">
    <source>
        <dbReference type="SAM" id="MobiDB-lite"/>
    </source>
</evidence>
<organism evidence="2 4">
    <name type="scientific">Rotaria sordida</name>
    <dbReference type="NCBI Taxonomy" id="392033"/>
    <lineage>
        <taxon>Eukaryota</taxon>
        <taxon>Metazoa</taxon>
        <taxon>Spiralia</taxon>
        <taxon>Gnathifera</taxon>
        <taxon>Rotifera</taxon>
        <taxon>Eurotatoria</taxon>
        <taxon>Bdelloidea</taxon>
        <taxon>Philodinida</taxon>
        <taxon>Philodinidae</taxon>
        <taxon>Rotaria</taxon>
    </lineage>
</organism>
<feature type="region of interest" description="Disordered" evidence="1">
    <location>
        <begin position="36"/>
        <end position="56"/>
    </location>
</feature>
<feature type="compositionally biased region" description="Polar residues" evidence="1">
    <location>
        <begin position="1"/>
        <end position="16"/>
    </location>
</feature>
<dbReference type="Proteomes" id="UP000663854">
    <property type="component" value="Unassembled WGS sequence"/>
</dbReference>